<organism evidence="1 2">
    <name type="scientific">Xylaria bambusicola</name>
    <dbReference type="NCBI Taxonomy" id="326684"/>
    <lineage>
        <taxon>Eukaryota</taxon>
        <taxon>Fungi</taxon>
        <taxon>Dikarya</taxon>
        <taxon>Ascomycota</taxon>
        <taxon>Pezizomycotina</taxon>
        <taxon>Sordariomycetes</taxon>
        <taxon>Xylariomycetidae</taxon>
        <taxon>Xylariales</taxon>
        <taxon>Xylariaceae</taxon>
        <taxon>Xylaria</taxon>
    </lineage>
</organism>
<evidence type="ECO:0000313" key="1">
    <source>
        <dbReference type="EMBL" id="KAK5628903.1"/>
    </source>
</evidence>
<accession>A0AAN7UGR3</accession>
<dbReference type="AlphaFoldDB" id="A0AAN7UGR3"/>
<proteinExistence type="predicted"/>
<gene>
    <name evidence="1" type="ORF">RRF57_004618</name>
</gene>
<name>A0AAN7UGR3_9PEZI</name>
<dbReference type="Proteomes" id="UP001305414">
    <property type="component" value="Unassembled WGS sequence"/>
</dbReference>
<dbReference type="EMBL" id="JAWHQM010000010">
    <property type="protein sequence ID" value="KAK5628903.1"/>
    <property type="molecule type" value="Genomic_DNA"/>
</dbReference>
<sequence length="69" mass="8001">MAIDEALSLESMAHNGYLRGPRTMGSPELNDREEYIEVRIQSPLLYVYSWKCIVFWENLKVELIAARLA</sequence>
<keyword evidence="2" id="KW-1185">Reference proteome</keyword>
<protein>
    <submittedName>
        <fullName evidence="1">Uncharacterized protein</fullName>
    </submittedName>
</protein>
<evidence type="ECO:0000313" key="2">
    <source>
        <dbReference type="Proteomes" id="UP001305414"/>
    </source>
</evidence>
<comment type="caution">
    <text evidence="1">The sequence shown here is derived from an EMBL/GenBank/DDBJ whole genome shotgun (WGS) entry which is preliminary data.</text>
</comment>
<reference evidence="1 2" key="1">
    <citation type="submission" date="2023-10" db="EMBL/GenBank/DDBJ databases">
        <title>Draft genome sequence of Xylaria bambusicola isolate GMP-LS, the root and basal stem rot pathogen of sugarcane in Indonesia.</title>
        <authorList>
            <person name="Selvaraj P."/>
            <person name="Muralishankar V."/>
            <person name="Muruganantham S."/>
            <person name="Sp S."/>
            <person name="Haryani S."/>
            <person name="Lau K.J.X."/>
            <person name="Naqvi N.I."/>
        </authorList>
    </citation>
    <scope>NUCLEOTIDE SEQUENCE [LARGE SCALE GENOMIC DNA]</scope>
    <source>
        <strain evidence="1">GMP-LS</strain>
    </source>
</reference>